<evidence type="ECO:0000256" key="4">
    <source>
        <dbReference type="ARBA" id="ARBA00025742"/>
    </source>
</evidence>
<comment type="similarity">
    <text evidence="4">Belongs to the cyclic nucleotide phosphodiesterase class-III family.</text>
</comment>
<evidence type="ECO:0000313" key="6">
    <source>
        <dbReference type="EMBL" id="MBF4765253.1"/>
    </source>
</evidence>
<dbReference type="Gene3D" id="3.60.21.10">
    <property type="match status" value="1"/>
</dbReference>
<dbReference type="Pfam" id="PF00149">
    <property type="entry name" value="Metallophos"/>
    <property type="match status" value="1"/>
</dbReference>
<reference evidence="6" key="1">
    <citation type="submission" date="2020-11" db="EMBL/GenBank/DDBJ databases">
        <title>Nocardioides sp. nov., isolated from Soil of Cynanchum wilfordii Hemsley rhizosphere.</title>
        <authorList>
            <person name="Lee J.-S."/>
            <person name="Suh M.K."/>
            <person name="Kim J.-S."/>
        </authorList>
    </citation>
    <scope>NUCLEOTIDE SEQUENCE</scope>
    <source>
        <strain evidence="6">KCTC 19275</strain>
    </source>
</reference>
<dbReference type="InterPro" id="IPR050884">
    <property type="entry name" value="CNP_phosphodiesterase-III"/>
</dbReference>
<gene>
    <name evidence="6" type="ORF">ISU07_19140</name>
</gene>
<keyword evidence="1" id="KW-0479">Metal-binding</keyword>
<dbReference type="PANTHER" id="PTHR42988:SF2">
    <property type="entry name" value="CYCLIC NUCLEOTIDE PHOSPHODIESTERASE CBUA0032-RELATED"/>
    <property type="match status" value="1"/>
</dbReference>
<dbReference type="Proteomes" id="UP000640489">
    <property type="component" value="Unassembled WGS sequence"/>
</dbReference>
<evidence type="ECO:0000313" key="7">
    <source>
        <dbReference type="Proteomes" id="UP000640489"/>
    </source>
</evidence>
<accession>A0A930YFW2</accession>
<dbReference type="InterPro" id="IPR029052">
    <property type="entry name" value="Metallo-depent_PP-like"/>
</dbReference>
<evidence type="ECO:0000256" key="1">
    <source>
        <dbReference type="ARBA" id="ARBA00022723"/>
    </source>
</evidence>
<proteinExistence type="inferred from homology"/>
<sequence>MPSSVSTLALVVAHVTDTHFGHDAGQAADRTRRVLDALLHMNPRPDVLVHSGDVTDHGYEKEYAEAVQVLSAWEGPLVISPGNHDVRAPYVDAFLDGPLASPDGRANRAHTVDGVRFLMLDSLIDEVDGERQDPGYLGPDTLAWLDGELAADLAPTFVVLHHPPVELGISLMDPIKLTDSADLCRVLERHPHVRATLCGHAHTMGASTFAGRPLLVGGGAVSTVPLDQEDLPIVWYDAPPSYGLHFLHGDGRVTTHWRALSS</sequence>
<dbReference type="InterPro" id="IPR004843">
    <property type="entry name" value="Calcineurin-like_PHP"/>
</dbReference>
<dbReference type="GO" id="GO:0046872">
    <property type="term" value="F:metal ion binding"/>
    <property type="evidence" value="ECO:0007669"/>
    <property type="project" value="UniProtKB-KW"/>
</dbReference>
<comment type="caution">
    <text evidence="6">The sequence shown here is derived from an EMBL/GenBank/DDBJ whole genome shotgun (WGS) entry which is preliminary data.</text>
</comment>
<keyword evidence="3" id="KW-0408">Iron</keyword>
<dbReference type="GO" id="GO:0016787">
    <property type="term" value="F:hydrolase activity"/>
    <property type="evidence" value="ECO:0007669"/>
    <property type="project" value="UniProtKB-KW"/>
</dbReference>
<evidence type="ECO:0000259" key="5">
    <source>
        <dbReference type="Pfam" id="PF00149"/>
    </source>
</evidence>
<dbReference type="PANTHER" id="PTHR42988">
    <property type="entry name" value="PHOSPHOHYDROLASE"/>
    <property type="match status" value="1"/>
</dbReference>
<dbReference type="SUPFAM" id="SSF56300">
    <property type="entry name" value="Metallo-dependent phosphatases"/>
    <property type="match status" value="1"/>
</dbReference>
<dbReference type="RefSeq" id="WP_194708442.1">
    <property type="nucleotide sequence ID" value="NZ_JADKPN010000014.1"/>
</dbReference>
<protein>
    <submittedName>
        <fullName evidence="6">Metallophosphoesterase</fullName>
    </submittedName>
</protein>
<evidence type="ECO:0000256" key="2">
    <source>
        <dbReference type="ARBA" id="ARBA00022801"/>
    </source>
</evidence>
<keyword evidence="7" id="KW-1185">Reference proteome</keyword>
<evidence type="ECO:0000256" key="3">
    <source>
        <dbReference type="ARBA" id="ARBA00023004"/>
    </source>
</evidence>
<name>A0A930YFW2_9ACTN</name>
<organism evidence="6 7">
    <name type="scientific">Nocardioides islandensis</name>
    <dbReference type="NCBI Taxonomy" id="433663"/>
    <lineage>
        <taxon>Bacteria</taxon>
        <taxon>Bacillati</taxon>
        <taxon>Actinomycetota</taxon>
        <taxon>Actinomycetes</taxon>
        <taxon>Propionibacteriales</taxon>
        <taxon>Nocardioidaceae</taxon>
        <taxon>Nocardioides</taxon>
    </lineage>
</organism>
<feature type="domain" description="Calcineurin-like phosphoesterase" evidence="5">
    <location>
        <begin position="11"/>
        <end position="203"/>
    </location>
</feature>
<keyword evidence="2" id="KW-0378">Hydrolase</keyword>
<dbReference type="EMBL" id="JADKPN010000014">
    <property type="protein sequence ID" value="MBF4765253.1"/>
    <property type="molecule type" value="Genomic_DNA"/>
</dbReference>
<dbReference type="AlphaFoldDB" id="A0A930YFW2"/>